<dbReference type="AlphaFoldDB" id="A0A0S4QGV6"/>
<organism evidence="2 3">
    <name type="scientific">Parafrankia irregularis</name>
    <dbReference type="NCBI Taxonomy" id="795642"/>
    <lineage>
        <taxon>Bacteria</taxon>
        <taxon>Bacillati</taxon>
        <taxon>Actinomycetota</taxon>
        <taxon>Actinomycetes</taxon>
        <taxon>Frankiales</taxon>
        <taxon>Frankiaceae</taxon>
        <taxon>Parafrankia</taxon>
    </lineage>
</organism>
<dbReference type="InterPro" id="IPR050313">
    <property type="entry name" value="Carb_Metab_HTH_regulators"/>
</dbReference>
<reference evidence="3" key="1">
    <citation type="submission" date="2015-11" db="EMBL/GenBank/DDBJ databases">
        <authorList>
            <person name="Varghese N."/>
        </authorList>
    </citation>
    <scope>NUCLEOTIDE SEQUENCE [LARGE SCALE GENOMIC DNA]</scope>
    <source>
        <strain evidence="3">DSM 45899</strain>
    </source>
</reference>
<dbReference type="InterPro" id="IPR011991">
    <property type="entry name" value="ArsR-like_HTH"/>
</dbReference>
<evidence type="ECO:0000256" key="1">
    <source>
        <dbReference type="SAM" id="MobiDB-lite"/>
    </source>
</evidence>
<dbReference type="Gene3D" id="1.10.10.10">
    <property type="entry name" value="Winged helix-like DNA-binding domain superfamily/Winged helix DNA-binding domain"/>
    <property type="match status" value="1"/>
</dbReference>
<feature type="region of interest" description="Disordered" evidence="1">
    <location>
        <begin position="237"/>
        <end position="277"/>
    </location>
</feature>
<dbReference type="Proteomes" id="UP000198802">
    <property type="component" value="Unassembled WGS sequence"/>
</dbReference>
<name>A0A0S4QGV6_9ACTN</name>
<evidence type="ECO:0000313" key="2">
    <source>
        <dbReference type="EMBL" id="CUU53862.1"/>
    </source>
</evidence>
<gene>
    <name evidence="2" type="ORF">Ga0074812_101360</name>
</gene>
<dbReference type="PANTHER" id="PTHR30363:SF28">
    <property type="entry name" value="TRANSCRIPTIONAL REGULATORY PROTEIN-RELATED"/>
    <property type="match status" value="1"/>
</dbReference>
<accession>A0A0S4QGV6</accession>
<dbReference type="EMBL" id="FAOZ01000001">
    <property type="protein sequence ID" value="CUU53862.1"/>
    <property type="molecule type" value="Genomic_DNA"/>
</dbReference>
<feature type="compositionally biased region" description="Polar residues" evidence="1">
    <location>
        <begin position="263"/>
        <end position="277"/>
    </location>
</feature>
<keyword evidence="3" id="KW-1185">Reference proteome</keyword>
<dbReference type="RefSeq" id="WP_091270822.1">
    <property type="nucleotide sequence ID" value="NZ_FAOZ01000001.1"/>
</dbReference>
<dbReference type="Pfam" id="PF13412">
    <property type="entry name" value="HTH_24"/>
    <property type="match status" value="1"/>
</dbReference>
<proteinExistence type="predicted"/>
<dbReference type="InterPro" id="IPR036390">
    <property type="entry name" value="WH_DNA-bd_sf"/>
</dbReference>
<sequence length="277" mass="28508">MKSEQEAPTGAASTGVTDGRTRDRVVRLLLERGPSTAADLSHELGLSPAAVRRHLDAMTSDGTITTASAVARGPRGRGRPARRYALTEAGHRAGPTAYSDLAANALSFLAKACGPDAVAEFARARGVDLERQIRDEVVAVPPADRPEAIAAAMTQAGYTASVSELPSGTQICQHHCPVQHVAEQFPALCEAETAMLSRLLDTHVQRLATIAHGDGVCTTHIPVIPVEAITVLPPPSAGGAVAAEPGSAPARSAQGVSPDMAPSGQTSQPSNISEGSL</sequence>
<evidence type="ECO:0000313" key="3">
    <source>
        <dbReference type="Proteomes" id="UP000198802"/>
    </source>
</evidence>
<dbReference type="SUPFAM" id="SSF46785">
    <property type="entry name" value="Winged helix' DNA-binding domain"/>
    <property type="match status" value="1"/>
</dbReference>
<protein>
    <submittedName>
        <fullName evidence="2">Predicted transcriptional regulator, ArsR family</fullName>
    </submittedName>
</protein>
<dbReference type="CDD" id="cd00090">
    <property type="entry name" value="HTH_ARSR"/>
    <property type="match status" value="1"/>
</dbReference>
<dbReference type="PANTHER" id="PTHR30363">
    <property type="entry name" value="HTH-TYPE TRANSCRIPTIONAL REGULATOR SRLR-RELATED"/>
    <property type="match status" value="1"/>
</dbReference>
<dbReference type="InterPro" id="IPR036388">
    <property type="entry name" value="WH-like_DNA-bd_sf"/>
</dbReference>